<feature type="binding site" evidence="7">
    <location>
        <position position="139"/>
    </location>
    <ligand>
        <name>Zn(2+)</name>
        <dbReference type="ChEBI" id="CHEBI:29105"/>
    </ligand>
</feature>
<comment type="similarity">
    <text evidence="1 4">Belongs to the metallo-dependent hydrolases superfamily. NagA family.</text>
</comment>
<dbReference type="PIRSF" id="PIRSF038994">
    <property type="entry name" value="NagA"/>
    <property type="match status" value="1"/>
</dbReference>
<evidence type="ECO:0000256" key="2">
    <source>
        <dbReference type="ARBA" id="ARBA00022723"/>
    </source>
</evidence>
<evidence type="ECO:0000256" key="5">
    <source>
        <dbReference type="PIRSR" id="PIRSR038994-1"/>
    </source>
</evidence>
<name>A0A166IS73_NODSP</name>
<reference evidence="8 9" key="1">
    <citation type="submission" date="2016-04" db="EMBL/GenBank/DDBJ databases">
        <title>Draft Genome Assembly of the Bloom-forming Cyanobacterium Nodularia spumigena Strain CENA596 in Shrimp Production Ponds.</title>
        <authorList>
            <person name="Popin R.V."/>
            <person name="Rigonato J."/>
            <person name="Abreu V.A."/>
            <person name="Andreote A.P."/>
            <person name="Silveira S.B."/>
            <person name="Odebrecht C."/>
            <person name="Fiore M.F."/>
        </authorList>
    </citation>
    <scope>NUCLEOTIDE SEQUENCE [LARGE SCALE GENOMIC DNA]</scope>
    <source>
        <strain evidence="8 9">CENA596</strain>
    </source>
</reference>
<dbReference type="PANTHER" id="PTHR11113">
    <property type="entry name" value="N-ACETYLGLUCOSAMINE-6-PHOSPHATE DEACETYLASE"/>
    <property type="match status" value="1"/>
</dbReference>
<feature type="binding site" evidence="6">
    <location>
        <begin position="229"/>
        <end position="230"/>
    </location>
    <ligand>
        <name>substrate</name>
    </ligand>
</feature>
<feature type="active site" description="Proton donor/acceptor" evidence="5">
    <location>
        <position position="285"/>
    </location>
</feature>
<evidence type="ECO:0000256" key="3">
    <source>
        <dbReference type="ARBA" id="ARBA00022801"/>
    </source>
</evidence>
<dbReference type="GO" id="GO:0046872">
    <property type="term" value="F:metal ion binding"/>
    <property type="evidence" value="ECO:0007669"/>
    <property type="project" value="UniProtKB-KW"/>
</dbReference>
<evidence type="ECO:0000313" key="9">
    <source>
        <dbReference type="Proteomes" id="UP000076555"/>
    </source>
</evidence>
<evidence type="ECO:0000256" key="6">
    <source>
        <dbReference type="PIRSR" id="PIRSR038994-2"/>
    </source>
</evidence>
<gene>
    <name evidence="8" type="ORF">A2T98_16275</name>
</gene>
<dbReference type="RefSeq" id="WP_063873676.1">
    <property type="nucleotide sequence ID" value="NZ_CAWMRI010000222.1"/>
</dbReference>
<keyword evidence="2 7" id="KW-0479">Metal-binding</keyword>
<keyword evidence="4" id="KW-0119">Carbohydrate metabolism</keyword>
<dbReference type="SUPFAM" id="SSF51556">
    <property type="entry name" value="Metallo-dependent hydrolases"/>
    <property type="match status" value="1"/>
</dbReference>
<feature type="binding site" evidence="6">
    <location>
        <position position="261"/>
    </location>
    <ligand>
        <name>substrate</name>
    </ligand>
</feature>
<dbReference type="AlphaFoldDB" id="A0A166IS73"/>
<organism evidence="8 9">
    <name type="scientific">Nodularia spumigena CENA596</name>
    <dbReference type="NCBI Taxonomy" id="1819295"/>
    <lineage>
        <taxon>Bacteria</taxon>
        <taxon>Bacillati</taxon>
        <taxon>Cyanobacteriota</taxon>
        <taxon>Cyanophyceae</taxon>
        <taxon>Nostocales</taxon>
        <taxon>Nodulariaceae</taxon>
        <taxon>Nodularia</taxon>
    </lineage>
</organism>
<dbReference type="Gene3D" id="3.20.20.140">
    <property type="entry name" value="Metal-dependent hydrolases"/>
    <property type="match status" value="1"/>
</dbReference>
<keyword evidence="3 4" id="KW-0378">Hydrolase</keyword>
<feature type="binding site" evidence="7">
    <location>
        <position position="226"/>
    </location>
    <ligand>
        <name>Zn(2+)</name>
        <dbReference type="ChEBI" id="CHEBI:29105"/>
    </ligand>
</feature>
<dbReference type="GO" id="GO:0008448">
    <property type="term" value="F:N-acetylglucosamine-6-phosphate deacetylase activity"/>
    <property type="evidence" value="ECO:0007669"/>
    <property type="project" value="InterPro"/>
</dbReference>
<dbReference type="GO" id="GO:0006046">
    <property type="term" value="P:N-acetylglucosamine catabolic process"/>
    <property type="evidence" value="ECO:0007669"/>
    <property type="project" value="TreeGrafter"/>
</dbReference>
<evidence type="ECO:0000256" key="4">
    <source>
        <dbReference type="PIRNR" id="PIRNR038994"/>
    </source>
</evidence>
<comment type="caution">
    <text evidence="8">The sequence shown here is derived from an EMBL/GenBank/DDBJ whole genome shotgun (WGS) entry which is preliminary data.</text>
</comment>
<feature type="binding site" evidence="7">
    <location>
        <position position="205"/>
    </location>
    <ligand>
        <name>Zn(2+)</name>
        <dbReference type="ChEBI" id="CHEBI:29105"/>
    </ligand>
</feature>
<dbReference type="InterPro" id="IPR003764">
    <property type="entry name" value="GlcNAc_6-P_deAcase"/>
</dbReference>
<proteinExistence type="inferred from homology"/>
<evidence type="ECO:0000256" key="1">
    <source>
        <dbReference type="ARBA" id="ARBA00010716"/>
    </source>
</evidence>
<dbReference type="OrthoDB" id="9776488at2"/>
<dbReference type="PANTHER" id="PTHR11113:SF14">
    <property type="entry name" value="N-ACETYLGLUCOSAMINE-6-PHOSPHATE DEACETYLASE"/>
    <property type="match status" value="1"/>
</dbReference>
<dbReference type="CDD" id="cd00854">
    <property type="entry name" value="NagA"/>
    <property type="match status" value="1"/>
</dbReference>
<feature type="binding site" evidence="6">
    <location>
        <begin position="318"/>
        <end position="320"/>
    </location>
    <ligand>
        <name>substrate</name>
    </ligand>
</feature>
<dbReference type="InterPro" id="IPR032466">
    <property type="entry name" value="Metal_Hydrolase"/>
</dbReference>
<comment type="cofactor">
    <cofactor evidence="7">
        <name>a divalent metal cation</name>
        <dbReference type="ChEBI" id="CHEBI:60240"/>
    </cofactor>
    <text evidence="7">Binds 1 divalent metal cation per subunit.</text>
</comment>
<accession>A0A166IS73</accession>
<dbReference type="Proteomes" id="UP000076555">
    <property type="component" value="Unassembled WGS sequence"/>
</dbReference>
<feature type="binding site" evidence="6">
    <location>
        <position position="150"/>
    </location>
    <ligand>
        <name>substrate</name>
    </ligand>
</feature>
<evidence type="ECO:0000313" key="8">
    <source>
        <dbReference type="EMBL" id="KZL48771.1"/>
    </source>
</evidence>
<evidence type="ECO:0000256" key="7">
    <source>
        <dbReference type="PIRSR" id="PIRSR038994-3"/>
    </source>
</evidence>
<dbReference type="EMBL" id="LWAJ01000222">
    <property type="protein sequence ID" value="KZL48771.1"/>
    <property type="molecule type" value="Genomic_DNA"/>
</dbReference>
<protein>
    <submittedName>
        <fullName evidence="8">N-acetylglucosamine-6-phosphate deacetylase</fullName>
    </submittedName>
</protein>
<dbReference type="NCBIfam" id="TIGR00221">
    <property type="entry name" value="nagA"/>
    <property type="match status" value="1"/>
</dbReference>
<feature type="binding site" evidence="6">
    <location>
        <position position="237"/>
    </location>
    <ligand>
        <name>substrate</name>
    </ligand>
</feature>
<sequence>MTKATQNPIDIINARVPSYQDLQKISVNHQGIIEQILPMSQGFPDDCAPLLDVAGDWISFGGVDLQINGALGLAFPDLTPENAHIIPKISQFLWDVGVDGFLPTLVTTSVENIQRAIAIIANIIPTQKLGAKILGVHLEGPFLNYQKRGAHPAEYLLPLTIEQVNRVLGDYAHIVKVITLAPELDSTGEVIPYLRSLGIIVSLGHSQATATQAQAAFKQGATMVTHAFNAMPPLHHREPGLLGAAITHPDVICGFIADGEHVTPTMLQILLRASKQAQGLFLVSDALAPLGLPDGVYPWDSRQIEVKNGTARLLDGTLSGTTLPLLLGVQNLVKWGICDIESAINLATNSPRKAINLPGIISSPAANLLRWYRDESTKQLTWHRLFS</sequence>